<feature type="DNA-binding region" description="Fork-head" evidence="7">
    <location>
        <begin position="135"/>
        <end position="229"/>
    </location>
</feature>
<protein>
    <recommendedName>
        <fullName evidence="6">Forkhead box protein L2</fullName>
    </recommendedName>
</protein>
<dbReference type="InterPro" id="IPR050211">
    <property type="entry name" value="FOX_domain-containing"/>
</dbReference>
<evidence type="ECO:0000256" key="5">
    <source>
        <dbReference type="ARBA" id="ARBA00023242"/>
    </source>
</evidence>
<dbReference type="InterPro" id="IPR001766">
    <property type="entry name" value="Fork_head_dom"/>
</dbReference>
<feature type="region of interest" description="Disordered" evidence="8">
    <location>
        <begin position="65"/>
        <end position="101"/>
    </location>
</feature>
<keyword evidence="1" id="KW-1017">Isopeptide bond</keyword>
<dbReference type="PANTHER" id="PTHR11829">
    <property type="entry name" value="FORKHEAD BOX PROTEIN"/>
    <property type="match status" value="1"/>
</dbReference>
<evidence type="ECO:0000313" key="11">
    <source>
        <dbReference type="Proteomes" id="UP001283361"/>
    </source>
</evidence>
<keyword evidence="4 7" id="KW-0238">DNA-binding</keyword>
<feature type="compositionally biased region" description="Pro residues" evidence="8">
    <location>
        <begin position="1"/>
        <end position="10"/>
    </location>
</feature>
<feature type="region of interest" description="Disordered" evidence="8">
    <location>
        <begin position="455"/>
        <end position="525"/>
    </location>
</feature>
<evidence type="ECO:0000256" key="7">
    <source>
        <dbReference type="PROSITE-ProRule" id="PRU00089"/>
    </source>
</evidence>
<evidence type="ECO:0000256" key="6">
    <source>
        <dbReference type="ARBA" id="ARBA00034872"/>
    </source>
</evidence>
<keyword evidence="11" id="KW-1185">Reference proteome</keyword>
<dbReference type="SUPFAM" id="SSF46785">
    <property type="entry name" value="Winged helix' DNA-binding domain"/>
    <property type="match status" value="1"/>
</dbReference>
<sequence>MHGFRPPPTPASTRPPQARQTGAVSPFAMLQYPSPVYPTGYSSFTANNGEDTRTSATNMVNLRQLHQQQQHQQFLQHQQLLHHHHHHHQQQQHQGPLQLSSSGPGYFGASGLLMSQLKYSAMLSELHRHREHSQKPPYSYIALISMAIKAAPGRRATLNDIYNFIMERFPYYLDNKQGWQNSIRHNLSLNHCFIKVPRDKGTPGKGNYWTMDPNCDELFEEGNYRRRKRRVKVQHKTLTDGSGADTDGNKRDSPGAMADSDMNNEKSGNDDVYKNGESDYELTSSELTSTDHDKNDSHEESGPVSTLSTERRDCIFPGRSNLFGYSNTGMKSLPDHYDLSGHALVWVRGEAGICRISESTEEDCDDSGSNPPTPVSLESSETTLKLDTSGCKYNSGNHEMPSPPLMIGTYSSEEKAKCELNTKKSPHVKELNEQKNLNYLSKALYSKTKIKPDCDTLIHQDDDSSHGERNEAPKSPSTQITEGNQEAEKHSSNEGHQHDREFYSLSPEIVNNKLRRTSKDGKSGP</sequence>
<keyword evidence="3" id="KW-0832">Ubl conjugation</keyword>
<dbReference type="SMART" id="SM00339">
    <property type="entry name" value="FH"/>
    <property type="match status" value="1"/>
</dbReference>
<feature type="compositionally biased region" description="Basic and acidic residues" evidence="8">
    <location>
        <begin position="486"/>
        <end position="502"/>
    </location>
</feature>
<dbReference type="InterPro" id="IPR030456">
    <property type="entry name" value="TF_fork_head_CS_2"/>
</dbReference>
<keyword evidence="5 7" id="KW-0539">Nucleus</keyword>
<accession>A0AAE1B3I4</accession>
<feature type="domain" description="Fork-head" evidence="9">
    <location>
        <begin position="135"/>
        <end position="229"/>
    </location>
</feature>
<dbReference type="GO" id="GO:0000981">
    <property type="term" value="F:DNA-binding transcription factor activity, RNA polymerase II-specific"/>
    <property type="evidence" value="ECO:0007669"/>
    <property type="project" value="TreeGrafter"/>
</dbReference>
<gene>
    <name evidence="10" type="ORF">RRG08_051453</name>
</gene>
<dbReference type="PANTHER" id="PTHR11829:SF411">
    <property type="entry name" value="FORKHEAD BOX PROTEIN L2"/>
    <property type="match status" value="1"/>
</dbReference>
<comment type="subcellular location">
    <subcellularLocation>
        <location evidence="7">Nucleus</location>
    </subcellularLocation>
</comment>
<evidence type="ECO:0000256" key="8">
    <source>
        <dbReference type="SAM" id="MobiDB-lite"/>
    </source>
</evidence>
<evidence type="ECO:0000256" key="2">
    <source>
        <dbReference type="ARBA" id="ARBA00022782"/>
    </source>
</evidence>
<evidence type="ECO:0000256" key="3">
    <source>
        <dbReference type="ARBA" id="ARBA00022843"/>
    </source>
</evidence>
<feature type="compositionally biased region" description="Low complexity" evidence="8">
    <location>
        <begin position="65"/>
        <end position="79"/>
    </location>
</feature>
<feature type="non-terminal residue" evidence="10">
    <location>
        <position position="525"/>
    </location>
</feature>
<dbReference type="InterPro" id="IPR018122">
    <property type="entry name" value="TF_fork_head_CS_1"/>
</dbReference>
<dbReference type="PRINTS" id="PR00053">
    <property type="entry name" value="FORKHEAD"/>
</dbReference>
<feature type="region of interest" description="Disordered" evidence="8">
    <location>
        <begin position="229"/>
        <end position="311"/>
    </location>
</feature>
<dbReference type="PROSITE" id="PS00658">
    <property type="entry name" value="FORK_HEAD_2"/>
    <property type="match status" value="1"/>
</dbReference>
<feature type="compositionally biased region" description="Basic and acidic residues" evidence="8">
    <location>
        <begin position="289"/>
        <end position="301"/>
    </location>
</feature>
<dbReference type="AlphaFoldDB" id="A0AAE1B3I4"/>
<evidence type="ECO:0000256" key="1">
    <source>
        <dbReference type="ARBA" id="ARBA00022499"/>
    </source>
</evidence>
<dbReference type="GO" id="GO:0000978">
    <property type="term" value="F:RNA polymerase II cis-regulatory region sequence-specific DNA binding"/>
    <property type="evidence" value="ECO:0007669"/>
    <property type="project" value="TreeGrafter"/>
</dbReference>
<dbReference type="PROSITE" id="PS00657">
    <property type="entry name" value="FORK_HEAD_1"/>
    <property type="match status" value="1"/>
</dbReference>
<dbReference type="InterPro" id="IPR036388">
    <property type="entry name" value="WH-like_DNA-bd_sf"/>
</dbReference>
<dbReference type="GO" id="GO:0005634">
    <property type="term" value="C:nucleus"/>
    <property type="evidence" value="ECO:0007669"/>
    <property type="project" value="UniProtKB-SubCell"/>
</dbReference>
<reference evidence="10" key="1">
    <citation type="journal article" date="2023" name="G3 (Bethesda)">
        <title>A reference genome for the long-term kleptoplast-retaining sea slug Elysia crispata morphotype clarki.</title>
        <authorList>
            <person name="Eastman K.E."/>
            <person name="Pendleton A.L."/>
            <person name="Shaikh M.A."/>
            <person name="Suttiyut T."/>
            <person name="Ogas R."/>
            <person name="Tomko P."/>
            <person name="Gavelis G."/>
            <person name="Widhalm J.R."/>
            <person name="Wisecaver J.H."/>
        </authorList>
    </citation>
    <scope>NUCLEOTIDE SEQUENCE</scope>
    <source>
        <strain evidence="10">ECLA1</strain>
    </source>
</reference>
<keyword evidence="2" id="KW-0221">Differentiation</keyword>
<feature type="compositionally biased region" description="Basic residues" evidence="8">
    <location>
        <begin position="80"/>
        <end position="90"/>
    </location>
</feature>
<comment type="caution">
    <text evidence="10">The sequence shown here is derived from an EMBL/GenBank/DDBJ whole genome shotgun (WGS) entry which is preliminary data.</text>
</comment>
<name>A0AAE1B3I4_9GAST</name>
<proteinExistence type="predicted"/>
<evidence type="ECO:0000256" key="4">
    <source>
        <dbReference type="ARBA" id="ARBA00023125"/>
    </source>
</evidence>
<dbReference type="FunFam" id="1.10.10.10:FF:001472">
    <property type="entry name" value="Forkhead domain protein 1"/>
    <property type="match status" value="1"/>
</dbReference>
<feature type="compositionally biased region" description="Polar residues" evidence="8">
    <location>
        <begin position="475"/>
        <end position="484"/>
    </location>
</feature>
<dbReference type="Gene3D" id="1.10.10.10">
    <property type="entry name" value="Winged helix-like DNA-binding domain superfamily/Winged helix DNA-binding domain"/>
    <property type="match status" value="1"/>
</dbReference>
<feature type="compositionally biased region" description="Basic and acidic residues" evidence="8">
    <location>
        <begin position="455"/>
        <end position="472"/>
    </location>
</feature>
<dbReference type="PROSITE" id="PS50039">
    <property type="entry name" value="FORK_HEAD_3"/>
    <property type="match status" value="1"/>
</dbReference>
<dbReference type="Proteomes" id="UP001283361">
    <property type="component" value="Unassembled WGS sequence"/>
</dbReference>
<dbReference type="InterPro" id="IPR036390">
    <property type="entry name" value="WH_DNA-bd_sf"/>
</dbReference>
<feature type="compositionally biased region" description="Basic and acidic residues" evidence="8">
    <location>
        <begin position="263"/>
        <end position="277"/>
    </location>
</feature>
<dbReference type="EMBL" id="JAWDGP010000593">
    <property type="protein sequence ID" value="KAK3799179.1"/>
    <property type="molecule type" value="Genomic_DNA"/>
</dbReference>
<feature type="region of interest" description="Disordered" evidence="8">
    <location>
        <begin position="1"/>
        <end position="21"/>
    </location>
</feature>
<evidence type="ECO:0000259" key="9">
    <source>
        <dbReference type="PROSITE" id="PS50039"/>
    </source>
</evidence>
<dbReference type="GO" id="GO:0009653">
    <property type="term" value="P:anatomical structure morphogenesis"/>
    <property type="evidence" value="ECO:0007669"/>
    <property type="project" value="TreeGrafter"/>
</dbReference>
<evidence type="ECO:0000313" key="10">
    <source>
        <dbReference type="EMBL" id="KAK3799179.1"/>
    </source>
</evidence>
<dbReference type="Pfam" id="PF00250">
    <property type="entry name" value="Forkhead"/>
    <property type="match status" value="1"/>
</dbReference>
<organism evidence="10 11">
    <name type="scientific">Elysia crispata</name>
    <name type="common">lettuce slug</name>
    <dbReference type="NCBI Taxonomy" id="231223"/>
    <lineage>
        <taxon>Eukaryota</taxon>
        <taxon>Metazoa</taxon>
        <taxon>Spiralia</taxon>
        <taxon>Lophotrochozoa</taxon>
        <taxon>Mollusca</taxon>
        <taxon>Gastropoda</taxon>
        <taxon>Heterobranchia</taxon>
        <taxon>Euthyneura</taxon>
        <taxon>Panpulmonata</taxon>
        <taxon>Sacoglossa</taxon>
        <taxon>Placobranchoidea</taxon>
        <taxon>Plakobranchidae</taxon>
        <taxon>Elysia</taxon>
    </lineage>
</organism>
<dbReference type="GO" id="GO:0030154">
    <property type="term" value="P:cell differentiation"/>
    <property type="evidence" value="ECO:0007669"/>
    <property type="project" value="UniProtKB-KW"/>
</dbReference>
<feature type="region of interest" description="Disordered" evidence="8">
    <location>
        <begin position="359"/>
        <end position="378"/>
    </location>
</feature>